<sequence>MAAISHCRALTELEGDLHPDKIPKHRRLHRFPEYLQATGN</sequence>
<reference evidence="1" key="1">
    <citation type="submission" date="2018-05" db="EMBL/GenBank/DDBJ databases">
        <authorList>
            <person name="Lanie J.A."/>
            <person name="Ng W.-L."/>
            <person name="Kazmierczak K.M."/>
            <person name="Andrzejewski T.M."/>
            <person name="Davidsen T.M."/>
            <person name="Wayne K.J."/>
            <person name="Tettelin H."/>
            <person name="Glass J.I."/>
            <person name="Rusch D."/>
            <person name="Podicherti R."/>
            <person name="Tsui H.-C.T."/>
            <person name="Winkler M.E."/>
        </authorList>
    </citation>
    <scope>NUCLEOTIDE SEQUENCE</scope>
</reference>
<accession>A0A382RKX0</accession>
<evidence type="ECO:0000313" key="1">
    <source>
        <dbReference type="EMBL" id="SVC98070.1"/>
    </source>
</evidence>
<protein>
    <submittedName>
        <fullName evidence="1">Uncharacterized protein</fullName>
    </submittedName>
</protein>
<proteinExistence type="predicted"/>
<dbReference type="EMBL" id="UINC01122327">
    <property type="protein sequence ID" value="SVC98070.1"/>
    <property type="molecule type" value="Genomic_DNA"/>
</dbReference>
<dbReference type="AlphaFoldDB" id="A0A382RKX0"/>
<feature type="non-terminal residue" evidence="1">
    <location>
        <position position="40"/>
    </location>
</feature>
<gene>
    <name evidence="1" type="ORF">METZ01_LOCUS350924</name>
</gene>
<name>A0A382RKX0_9ZZZZ</name>
<organism evidence="1">
    <name type="scientific">marine metagenome</name>
    <dbReference type="NCBI Taxonomy" id="408172"/>
    <lineage>
        <taxon>unclassified sequences</taxon>
        <taxon>metagenomes</taxon>
        <taxon>ecological metagenomes</taxon>
    </lineage>
</organism>